<reference evidence="2 3" key="1">
    <citation type="submission" date="2019-01" db="EMBL/GenBank/DDBJ databases">
        <title>Genome sequencing of the rare red list fungi Fomitopsis rosea.</title>
        <authorList>
            <person name="Buettner E."/>
            <person name="Kellner H."/>
        </authorList>
    </citation>
    <scope>NUCLEOTIDE SEQUENCE [LARGE SCALE GENOMIC DNA]</scope>
    <source>
        <strain evidence="2 3">DSM 105464</strain>
    </source>
</reference>
<gene>
    <name evidence="2" type="ORF">EVJ58_g1288</name>
</gene>
<protein>
    <submittedName>
        <fullName evidence="2">Uncharacterized protein</fullName>
    </submittedName>
</protein>
<feature type="transmembrane region" description="Helical" evidence="1">
    <location>
        <begin position="178"/>
        <end position="198"/>
    </location>
</feature>
<accession>A0A4Y9Z043</accession>
<keyword evidence="1" id="KW-0472">Membrane</keyword>
<name>A0A4Y9Z043_9APHY</name>
<dbReference type="AlphaFoldDB" id="A0A4Y9Z043"/>
<proteinExistence type="predicted"/>
<keyword evidence="1" id="KW-1133">Transmembrane helix</keyword>
<keyword evidence="1" id="KW-0812">Transmembrane</keyword>
<evidence type="ECO:0000313" key="3">
    <source>
        <dbReference type="Proteomes" id="UP000298390"/>
    </source>
</evidence>
<sequence>MWSHFRPLQYAKERQAGVDEVLFKGQVDDGKLHFSGAFMQHDDFEYWRPGELTIARLTAGPYAVFLRPAAGYQGLVLPSRLVPQDMTIKVDEGALTILGEVEGKDDEFLWIKAQNRETLWQVANCFARKAIKAEKQNQAVHAQLRSCAAFLRNETECQSAMRTLESSYGWEVKHRIRLAFVGGVVGGVIIGMTVLGGLKFSRNVSF</sequence>
<comment type="caution">
    <text evidence="2">The sequence shown here is derived from an EMBL/GenBank/DDBJ whole genome shotgun (WGS) entry which is preliminary data.</text>
</comment>
<evidence type="ECO:0000313" key="2">
    <source>
        <dbReference type="EMBL" id="TFY67994.1"/>
    </source>
</evidence>
<organism evidence="2 3">
    <name type="scientific">Rhodofomes roseus</name>
    <dbReference type="NCBI Taxonomy" id="34475"/>
    <lineage>
        <taxon>Eukaryota</taxon>
        <taxon>Fungi</taxon>
        <taxon>Dikarya</taxon>
        <taxon>Basidiomycota</taxon>
        <taxon>Agaricomycotina</taxon>
        <taxon>Agaricomycetes</taxon>
        <taxon>Polyporales</taxon>
        <taxon>Rhodofomes</taxon>
    </lineage>
</organism>
<dbReference type="EMBL" id="SEKV01000040">
    <property type="protein sequence ID" value="TFY67994.1"/>
    <property type="molecule type" value="Genomic_DNA"/>
</dbReference>
<dbReference type="Proteomes" id="UP000298390">
    <property type="component" value="Unassembled WGS sequence"/>
</dbReference>
<evidence type="ECO:0000256" key="1">
    <source>
        <dbReference type="SAM" id="Phobius"/>
    </source>
</evidence>